<dbReference type="PANTHER" id="PTHR43884:SF20">
    <property type="entry name" value="ACYL-COA DEHYDROGENASE FADE28"/>
    <property type="match status" value="1"/>
</dbReference>
<evidence type="ECO:0000256" key="5">
    <source>
        <dbReference type="ARBA" id="ARBA00023002"/>
    </source>
</evidence>
<evidence type="ECO:0000259" key="6">
    <source>
        <dbReference type="Pfam" id="PF00441"/>
    </source>
</evidence>
<dbReference type="GO" id="GO:0003995">
    <property type="term" value="F:acyl-CoA dehydrogenase activity"/>
    <property type="evidence" value="ECO:0007669"/>
    <property type="project" value="TreeGrafter"/>
</dbReference>
<evidence type="ECO:0000256" key="3">
    <source>
        <dbReference type="ARBA" id="ARBA00022630"/>
    </source>
</evidence>
<evidence type="ECO:0000313" key="8">
    <source>
        <dbReference type="Proteomes" id="UP000578449"/>
    </source>
</evidence>
<dbReference type="InterPro" id="IPR036250">
    <property type="entry name" value="AcylCo_DH-like_C"/>
</dbReference>
<comment type="cofactor">
    <cofactor evidence="1">
        <name>FAD</name>
        <dbReference type="ChEBI" id="CHEBI:57692"/>
    </cofactor>
</comment>
<dbReference type="InterPro" id="IPR009075">
    <property type="entry name" value="AcylCo_DH/oxidase_C"/>
</dbReference>
<dbReference type="Gene3D" id="1.10.540.10">
    <property type="entry name" value="Acyl-CoA dehydrogenase/oxidase, N-terminal domain"/>
    <property type="match status" value="1"/>
</dbReference>
<dbReference type="PROSITE" id="PS00018">
    <property type="entry name" value="EF_HAND_1"/>
    <property type="match status" value="1"/>
</dbReference>
<keyword evidence="4" id="KW-0274">FAD</keyword>
<comment type="similarity">
    <text evidence="2">Belongs to the acyl-CoA dehydrogenase family.</text>
</comment>
<name>A0A840P663_9ACTN</name>
<reference evidence="7 8" key="1">
    <citation type="submission" date="2020-08" db="EMBL/GenBank/DDBJ databases">
        <title>Genomic Encyclopedia of Type Strains, Phase IV (KMG-IV): sequencing the most valuable type-strain genomes for metagenomic binning, comparative biology and taxonomic classification.</title>
        <authorList>
            <person name="Goeker M."/>
        </authorList>
    </citation>
    <scope>NUCLEOTIDE SEQUENCE [LARGE SCALE GENOMIC DNA]</scope>
    <source>
        <strain evidence="7 8">DSM 45615</strain>
    </source>
</reference>
<dbReference type="Proteomes" id="UP000578449">
    <property type="component" value="Unassembled WGS sequence"/>
</dbReference>
<dbReference type="SUPFAM" id="SSF47203">
    <property type="entry name" value="Acyl-CoA dehydrogenase C-terminal domain-like"/>
    <property type="match status" value="1"/>
</dbReference>
<dbReference type="InterPro" id="IPR037069">
    <property type="entry name" value="AcylCoA_DH/ox_N_sf"/>
</dbReference>
<comment type="caution">
    <text evidence="7">The sequence shown here is derived from an EMBL/GenBank/DDBJ whole genome shotgun (WGS) entry which is preliminary data.</text>
</comment>
<dbReference type="Gene3D" id="1.20.140.10">
    <property type="entry name" value="Butyryl-CoA Dehydrogenase, subunit A, domain 3"/>
    <property type="match status" value="1"/>
</dbReference>
<evidence type="ECO:0000256" key="2">
    <source>
        <dbReference type="ARBA" id="ARBA00009347"/>
    </source>
</evidence>
<gene>
    <name evidence="7" type="ORF">HNP84_006575</name>
</gene>
<keyword evidence="3" id="KW-0285">Flavoprotein</keyword>
<dbReference type="RefSeq" id="WP_185053684.1">
    <property type="nucleotide sequence ID" value="NZ_BAABIX010000008.1"/>
</dbReference>
<keyword evidence="5" id="KW-0560">Oxidoreductase</keyword>
<evidence type="ECO:0000256" key="4">
    <source>
        <dbReference type="ARBA" id="ARBA00022827"/>
    </source>
</evidence>
<dbReference type="PANTHER" id="PTHR43884">
    <property type="entry name" value="ACYL-COA DEHYDROGENASE"/>
    <property type="match status" value="1"/>
</dbReference>
<dbReference type="GO" id="GO:0050660">
    <property type="term" value="F:flavin adenine dinucleotide binding"/>
    <property type="evidence" value="ECO:0007669"/>
    <property type="project" value="InterPro"/>
</dbReference>
<dbReference type="InterPro" id="IPR009100">
    <property type="entry name" value="AcylCoA_DH/oxidase_NM_dom_sf"/>
</dbReference>
<proteinExistence type="inferred from homology"/>
<evidence type="ECO:0000313" key="7">
    <source>
        <dbReference type="EMBL" id="MBB5136824.1"/>
    </source>
</evidence>
<keyword evidence="8" id="KW-1185">Reference proteome</keyword>
<sequence length="365" mass="39832">MDQRLSDVQQELVRSADQMLERHAPLDRIDAVAATEHGYDRDLLARTAMLGWTGLGLERAGEESTLVELGLVVSRMGYFAVASPLRATMSAGLLAARLPEATQACDDLLARIAGEAAPVCVLDARDLDGDGTIGQVEWAAAADAFLLVTAEDADRIAVRLLPRHHAAVSVTPLEVFDNERVADVRLTALDPAGLPLIGGASRAVWGEQTQLTRLLRAADLLGCARRAMDMTVDNAKRRHQFGRPIGMFQAVQHHSADMRMDVESASLLVWSALWRAAHAHPFTRHALMAAWHTGEAAERVTKTAVQLHGGIGFMKEYPLHHFYRRAKAHKLRLGTPRHLLAELGDAVLADAERDFHGEFAAWPAA</sequence>
<protein>
    <submittedName>
        <fullName evidence="7">Alkylation response protein AidB-like acyl-CoA dehydrogenase</fullName>
    </submittedName>
</protein>
<dbReference type="EMBL" id="JACHGN010000015">
    <property type="protein sequence ID" value="MBB5136824.1"/>
    <property type="molecule type" value="Genomic_DNA"/>
</dbReference>
<dbReference type="Pfam" id="PF00441">
    <property type="entry name" value="Acyl-CoA_dh_1"/>
    <property type="match status" value="1"/>
</dbReference>
<feature type="domain" description="Acyl-CoA dehydrogenase/oxidase C-terminal" evidence="6">
    <location>
        <begin position="207"/>
        <end position="335"/>
    </location>
</feature>
<evidence type="ECO:0000256" key="1">
    <source>
        <dbReference type="ARBA" id="ARBA00001974"/>
    </source>
</evidence>
<dbReference type="Gene3D" id="2.40.110.10">
    <property type="entry name" value="Butyryl-CoA Dehydrogenase, subunit A, domain 2"/>
    <property type="match status" value="1"/>
</dbReference>
<dbReference type="SUPFAM" id="SSF56645">
    <property type="entry name" value="Acyl-CoA dehydrogenase NM domain-like"/>
    <property type="match status" value="1"/>
</dbReference>
<accession>A0A840P663</accession>
<dbReference type="InterPro" id="IPR018247">
    <property type="entry name" value="EF_Hand_1_Ca_BS"/>
</dbReference>
<dbReference type="InterPro" id="IPR046373">
    <property type="entry name" value="Acyl-CoA_Oxase/DH_mid-dom_sf"/>
</dbReference>
<dbReference type="AlphaFoldDB" id="A0A840P663"/>
<organism evidence="7 8">
    <name type="scientific">Thermocatellispora tengchongensis</name>
    <dbReference type="NCBI Taxonomy" id="1073253"/>
    <lineage>
        <taxon>Bacteria</taxon>
        <taxon>Bacillati</taxon>
        <taxon>Actinomycetota</taxon>
        <taxon>Actinomycetes</taxon>
        <taxon>Streptosporangiales</taxon>
        <taxon>Streptosporangiaceae</taxon>
        <taxon>Thermocatellispora</taxon>
    </lineage>
</organism>